<reference evidence="1 2" key="1">
    <citation type="submission" date="2015-05" db="EMBL/GenBank/DDBJ databases">
        <title>Evolution of Trichinella species and genotypes.</title>
        <authorList>
            <person name="Korhonen P.K."/>
            <person name="Edoardo P."/>
            <person name="Giuseppe L.R."/>
            <person name="Gasser R.B."/>
        </authorList>
    </citation>
    <scope>NUCLEOTIDE SEQUENCE [LARGE SCALE GENOMIC DNA]</scope>
    <source>
        <strain evidence="1">ISS10</strain>
    </source>
</reference>
<evidence type="ECO:0000313" key="2">
    <source>
        <dbReference type="Proteomes" id="UP000054721"/>
    </source>
</evidence>
<organism evidence="1 2">
    <name type="scientific">Trichinella nativa</name>
    <dbReference type="NCBI Taxonomy" id="6335"/>
    <lineage>
        <taxon>Eukaryota</taxon>
        <taxon>Metazoa</taxon>
        <taxon>Ecdysozoa</taxon>
        <taxon>Nematoda</taxon>
        <taxon>Enoplea</taxon>
        <taxon>Dorylaimia</taxon>
        <taxon>Trichinellida</taxon>
        <taxon>Trichinellidae</taxon>
        <taxon>Trichinella</taxon>
    </lineage>
</organism>
<keyword evidence="2" id="KW-1185">Reference proteome</keyword>
<proteinExistence type="predicted"/>
<dbReference type="AlphaFoldDB" id="A0A0V1KQJ4"/>
<comment type="caution">
    <text evidence="1">The sequence shown here is derived from an EMBL/GenBank/DDBJ whole genome shotgun (WGS) entry which is preliminary data.</text>
</comment>
<sequence>MRISSDSPAIYSSHACAGVPRVLCFKNDWQQLIILSELAGRLLHAAPVRIT</sequence>
<dbReference type="Proteomes" id="UP000054721">
    <property type="component" value="Unassembled WGS sequence"/>
</dbReference>
<dbReference type="EMBL" id="JYDW01000300">
    <property type="protein sequence ID" value="KRZ49657.1"/>
    <property type="molecule type" value="Genomic_DNA"/>
</dbReference>
<protein>
    <submittedName>
        <fullName evidence="1">Uncharacterized protein</fullName>
    </submittedName>
</protein>
<gene>
    <name evidence="1" type="ORF">T02_16344</name>
</gene>
<evidence type="ECO:0000313" key="1">
    <source>
        <dbReference type="EMBL" id="KRZ49657.1"/>
    </source>
</evidence>
<accession>A0A0V1KQJ4</accession>
<name>A0A0V1KQJ4_9BILA</name>